<sequence length="78" mass="8662">MAQLEFCSPSLSLAVLFTLLSLLFALQHFTLSLLFALWFTLSLLFLLFSAGGSPSFSLAVLRRSLVSTLTGLRRRYCS</sequence>
<protein>
    <submittedName>
        <fullName evidence="2">Uncharacterized protein</fullName>
    </submittedName>
</protein>
<keyword evidence="1" id="KW-0472">Membrane</keyword>
<feature type="transmembrane region" description="Helical" evidence="1">
    <location>
        <begin position="35"/>
        <end position="61"/>
    </location>
</feature>
<keyword evidence="1" id="KW-1133">Transmembrane helix</keyword>
<dbReference type="Gramene" id="KMS95894">
    <property type="protein sequence ID" value="KMS95894"/>
    <property type="gene ID" value="BVRB_004040"/>
</dbReference>
<evidence type="ECO:0000313" key="2">
    <source>
        <dbReference type="EMBL" id="KMS95894.1"/>
    </source>
</evidence>
<dbReference type="EMBL" id="KQ090425">
    <property type="protein sequence ID" value="KMS95894.1"/>
    <property type="molecule type" value="Genomic_DNA"/>
</dbReference>
<dbReference type="AlphaFoldDB" id="A0A0J8B3Y1"/>
<proteinExistence type="predicted"/>
<reference evidence="2 3" key="1">
    <citation type="journal article" date="2014" name="Nature">
        <title>The genome of the recently domesticated crop plant sugar beet (Beta vulgaris).</title>
        <authorList>
            <person name="Dohm J.C."/>
            <person name="Minoche A.E."/>
            <person name="Holtgrawe D."/>
            <person name="Capella-Gutierrez S."/>
            <person name="Zakrzewski F."/>
            <person name="Tafer H."/>
            <person name="Rupp O."/>
            <person name="Sorensen T.R."/>
            <person name="Stracke R."/>
            <person name="Reinhardt R."/>
            <person name="Goesmann A."/>
            <person name="Kraft T."/>
            <person name="Schulz B."/>
            <person name="Stadler P.F."/>
            <person name="Schmidt T."/>
            <person name="Gabaldon T."/>
            <person name="Lehrach H."/>
            <person name="Weisshaar B."/>
            <person name="Himmelbauer H."/>
        </authorList>
    </citation>
    <scope>NUCLEOTIDE SEQUENCE [LARGE SCALE GENOMIC DNA]</scope>
    <source>
        <tissue evidence="2">Taproot</tissue>
    </source>
</reference>
<keyword evidence="1" id="KW-0812">Transmembrane</keyword>
<evidence type="ECO:0000313" key="3">
    <source>
        <dbReference type="Proteomes" id="UP000035740"/>
    </source>
</evidence>
<dbReference type="Proteomes" id="UP000035740">
    <property type="component" value="Unassembled WGS sequence"/>
</dbReference>
<name>A0A0J8B3Y1_BETVV</name>
<gene>
    <name evidence="2" type="ORF">BVRB_004040</name>
</gene>
<evidence type="ECO:0000256" key="1">
    <source>
        <dbReference type="SAM" id="Phobius"/>
    </source>
</evidence>
<accession>A0A0J8B3Y1</accession>
<keyword evidence="3" id="KW-1185">Reference proteome</keyword>
<organism evidence="2 3">
    <name type="scientific">Beta vulgaris subsp. vulgaris</name>
    <name type="common">Beet</name>
    <dbReference type="NCBI Taxonomy" id="3555"/>
    <lineage>
        <taxon>Eukaryota</taxon>
        <taxon>Viridiplantae</taxon>
        <taxon>Streptophyta</taxon>
        <taxon>Embryophyta</taxon>
        <taxon>Tracheophyta</taxon>
        <taxon>Spermatophyta</taxon>
        <taxon>Magnoliopsida</taxon>
        <taxon>eudicotyledons</taxon>
        <taxon>Gunneridae</taxon>
        <taxon>Pentapetalae</taxon>
        <taxon>Caryophyllales</taxon>
        <taxon>Chenopodiaceae</taxon>
        <taxon>Betoideae</taxon>
        <taxon>Beta</taxon>
    </lineage>
</organism>